<evidence type="ECO:0000259" key="6">
    <source>
        <dbReference type="Pfam" id="PF05485"/>
    </source>
</evidence>
<keyword evidence="3" id="KW-0862">Zinc</keyword>
<dbReference type="GO" id="GO:0008270">
    <property type="term" value="F:zinc ion binding"/>
    <property type="evidence" value="ECO:0007669"/>
    <property type="project" value="UniProtKB-KW"/>
</dbReference>
<sequence>MVSCAACGVRKSDQSKSNGITFHVFPRSRIRQEWIDFVNKPNWIRKRQIISVPNILQQIVLIEHLLWCMASKKTISSLKKMIQKLRKKNLILEENENLLLDEFGNNKDIIRRLF</sequence>
<evidence type="ECO:0000256" key="5">
    <source>
        <dbReference type="SAM" id="Coils"/>
    </source>
</evidence>
<dbReference type="Pfam" id="PF05485">
    <property type="entry name" value="THAP"/>
    <property type="match status" value="1"/>
</dbReference>
<dbReference type="GO" id="GO:0003677">
    <property type="term" value="F:DNA binding"/>
    <property type="evidence" value="ECO:0007669"/>
    <property type="project" value="UniProtKB-KW"/>
</dbReference>
<feature type="domain" description="THAP-type" evidence="6">
    <location>
        <begin position="5"/>
        <end position="48"/>
    </location>
</feature>
<keyword evidence="5" id="KW-0175">Coiled coil</keyword>
<reference evidence="7 8" key="1">
    <citation type="submission" date="2024-05" db="EMBL/GenBank/DDBJ databases">
        <title>Genetic variation in Jamaican populations of the coffee berry borer (Hypothenemus hampei).</title>
        <authorList>
            <person name="Errbii M."/>
            <person name="Myrie A."/>
        </authorList>
    </citation>
    <scope>NUCLEOTIDE SEQUENCE [LARGE SCALE GENOMIC DNA]</scope>
    <source>
        <strain evidence="7">JA-Hopewell-2020-01-JO</strain>
        <tissue evidence="7">Whole body</tissue>
    </source>
</reference>
<evidence type="ECO:0000256" key="1">
    <source>
        <dbReference type="ARBA" id="ARBA00022723"/>
    </source>
</evidence>
<evidence type="ECO:0000256" key="4">
    <source>
        <dbReference type="ARBA" id="ARBA00023125"/>
    </source>
</evidence>
<dbReference type="InterPro" id="IPR006612">
    <property type="entry name" value="THAP_Znf"/>
</dbReference>
<evidence type="ECO:0000256" key="3">
    <source>
        <dbReference type="ARBA" id="ARBA00022833"/>
    </source>
</evidence>
<proteinExistence type="predicted"/>
<dbReference type="Proteomes" id="UP001566132">
    <property type="component" value="Unassembled WGS sequence"/>
</dbReference>
<keyword evidence="2" id="KW-0863">Zinc-finger</keyword>
<keyword evidence="8" id="KW-1185">Reference proteome</keyword>
<name>A0ABD1E4S3_HYPHA</name>
<accession>A0ABD1E4S3</accession>
<evidence type="ECO:0000313" key="8">
    <source>
        <dbReference type="Proteomes" id="UP001566132"/>
    </source>
</evidence>
<comment type="caution">
    <text evidence="7">The sequence shown here is derived from an EMBL/GenBank/DDBJ whole genome shotgun (WGS) entry which is preliminary data.</text>
</comment>
<feature type="coiled-coil region" evidence="5">
    <location>
        <begin position="75"/>
        <end position="102"/>
    </location>
</feature>
<dbReference type="EMBL" id="JBDJPC010000011">
    <property type="protein sequence ID" value="KAL1489614.1"/>
    <property type="molecule type" value="Genomic_DNA"/>
</dbReference>
<gene>
    <name evidence="7" type="ORF">ABEB36_013562</name>
</gene>
<evidence type="ECO:0000256" key="2">
    <source>
        <dbReference type="ARBA" id="ARBA00022771"/>
    </source>
</evidence>
<protein>
    <recommendedName>
        <fullName evidence="6">THAP-type domain-containing protein</fullName>
    </recommendedName>
</protein>
<dbReference type="AlphaFoldDB" id="A0ABD1E4S3"/>
<organism evidence="7 8">
    <name type="scientific">Hypothenemus hampei</name>
    <name type="common">Coffee berry borer</name>
    <dbReference type="NCBI Taxonomy" id="57062"/>
    <lineage>
        <taxon>Eukaryota</taxon>
        <taxon>Metazoa</taxon>
        <taxon>Ecdysozoa</taxon>
        <taxon>Arthropoda</taxon>
        <taxon>Hexapoda</taxon>
        <taxon>Insecta</taxon>
        <taxon>Pterygota</taxon>
        <taxon>Neoptera</taxon>
        <taxon>Endopterygota</taxon>
        <taxon>Coleoptera</taxon>
        <taxon>Polyphaga</taxon>
        <taxon>Cucujiformia</taxon>
        <taxon>Curculionidae</taxon>
        <taxon>Scolytinae</taxon>
        <taxon>Hypothenemus</taxon>
    </lineage>
</organism>
<evidence type="ECO:0000313" key="7">
    <source>
        <dbReference type="EMBL" id="KAL1489614.1"/>
    </source>
</evidence>
<keyword evidence="1" id="KW-0479">Metal-binding</keyword>
<keyword evidence="4" id="KW-0238">DNA-binding</keyword>